<keyword evidence="4 9" id="KW-0812">Transmembrane</keyword>
<dbReference type="GO" id="GO:0009306">
    <property type="term" value="P:protein secretion"/>
    <property type="evidence" value="ECO:0007669"/>
    <property type="project" value="UniProtKB-UniRule"/>
</dbReference>
<keyword evidence="5 9" id="KW-0653">Protein transport</keyword>
<keyword evidence="6 9" id="KW-1133">Transmembrane helix</keyword>
<keyword evidence="7 9" id="KW-0811">Translocation</keyword>
<proteinExistence type="inferred from homology"/>
<evidence type="ECO:0000256" key="9">
    <source>
        <dbReference type="HAMAP-Rule" id="MF_00422"/>
    </source>
</evidence>
<sequence>MSIVRDNQETSKSFDKIKWFFVFVLVALIVWGNFYFSEPDAVYQPGTIIRIVGVVVLSALTLLLAMTTNKGKSFITFAKESRMEVRKVVWPTRKETIQTTLLIAVITIVVGLCLWGLDTFFFWGISKLTVLGH</sequence>
<accession>A0A495RF81</accession>
<evidence type="ECO:0000256" key="1">
    <source>
        <dbReference type="ARBA" id="ARBA00004370"/>
    </source>
</evidence>
<comment type="caution">
    <text evidence="10">The sequence shown here is derived from an EMBL/GenBank/DDBJ whole genome shotgun (WGS) entry which is preliminary data.</text>
</comment>
<dbReference type="AlphaFoldDB" id="A0A495RF81"/>
<evidence type="ECO:0000256" key="8">
    <source>
        <dbReference type="ARBA" id="ARBA00023136"/>
    </source>
</evidence>
<evidence type="ECO:0000313" key="11">
    <source>
        <dbReference type="Proteomes" id="UP000278542"/>
    </source>
</evidence>
<dbReference type="GO" id="GO:0043952">
    <property type="term" value="P:protein transport by the Sec complex"/>
    <property type="evidence" value="ECO:0007669"/>
    <property type="project" value="UniProtKB-UniRule"/>
</dbReference>
<feature type="transmembrane region" description="Helical" evidence="9">
    <location>
        <begin position="20"/>
        <end position="36"/>
    </location>
</feature>
<dbReference type="Proteomes" id="UP000278542">
    <property type="component" value="Unassembled WGS sequence"/>
</dbReference>
<dbReference type="HAMAP" id="MF_00422">
    <property type="entry name" value="SecE"/>
    <property type="match status" value="1"/>
</dbReference>
<comment type="subcellular location">
    <subcellularLocation>
        <location evidence="1">Membrane</location>
    </subcellularLocation>
</comment>
<dbReference type="GO" id="GO:0065002">
    <property type="term" value="P:intracellular protein transmembrane transport"/>
    <property type="evidence" value="ECO:0007669"/>
    <property type="project" value="UniProtKB-UniRule"/>
</dbReference>
<reference evidence="10 11" key="1">
    <citation type="submission" date="2018-10" db="EMBL/GenBank/DDBJ databases">
        <title>Genomic Encyclopedia of Type Strains, Phase IV (KMG-IV): sequencing the most valuable type-strain genomes for metagenomic binning, comparative biology and taxonomic classification.</title>
        <authorList>
            <person name="Goeker M."/>
        </authorList>
    </citation>
    <scope>NUCLEOTIDE SEQUENCE [LARGE SCALE GENOMIC DNA]</scope>
    <source>
        <strain evidence="10 11">DSM 22228</strain>
    </source>
</reference>
<keyword evidence="11" id="KW-1185">Reference proteome</keyword>
<dbReference type="PRINTS" id="PR01650">
    <property type="entry name" value="SECETRNLCASE"/>
</dbReference>
<dbReference type="RefSeq" id="WP_121145119.1">
    <property type="nucleotide sequence ID" value="NZ_RBWY01000002.1"/>
</dbReference>
<dbReference type="InterPro" id="IPR005807">
    <property type="entry name" value="SecE_bac"/>
</dbReference>
<dbReference type="Pfam" id="PF00584">
    <property type="entry name" value="SecE"/>
    <property type="match status" value="1"/>
</dbReference>
<name>A0A495RF81_9GAMM</name>
<evidence type="ECO:0000256" key="7">
    <source>
        <dbReference type="ARBA" id="ARBA00023010"/>
    </source>
</evidence>
<evidence type="ECO:0000256" key="3">
    <source>
        <dbReference type="ARBA" id="ARBA00022475"/>
    </source>
</evidence>
<gene>
    <name evidence="9" type="primary">secE</name>
    <name evidence="10" type="ORF">DES39_1465</name>
</gene>
<dbReference type="OrthoDB" id="9806365at2"/>
<dbReference type="NCBIfam" id="TIGR00964">
    <property type="entry name" value="secE_bact"/>
    <property type="match status" value="1"/>
</dbReference>
<feature type="transmembrane region" description="Helical" evidence="9">
    <location>
        <begin position="101"/>
        <end position="125"/>
    </location>
</feature>
<dbReference type="GO" id="GO:0005886">
    <property type="term" value="C:plasma membrane"/>
    <property type="evidence" value="ECO:0007669"/>
    <property type="project" value="UniProtKB-UniRule"/>
</dbReference>
<dbReference type="Gene3D" id="1.20.5.1030">
    <property type="entry name" value="Preprotein translocase secy subunit"/>
    <property type="match status" value="1"/>
</dbReference>
<evidence type="ECO:0000313" key="10">
    <source>
        <dbReference type="EMBL" id="RKS86041.1"/>
    </source>
</evidence>
<comment type="function">
    <text evidence="9">Essential subunit of the Sec protein translocation channel SecYEG. Clamps together the 2 halves of SecY. May contact the channel plug during translocation.</text>
</comment>
<dbReference type="EMBL" id="RBWY01000002">
    <property type="protein sequence ID" value="RKS86041.1"/>
    <property type="molecule type" value="Genomic_DNA"/>
</dbReference>
<comment type="similarity">
    <text evidence="9">Belongs to the SecE/SEC61-gamma family.</text>
</comment>
<dbReference type="GO" id="GO:0008320">
    <property type="term" value="F:protein transmembrane transporter activity"/>
    <property type="evidence" value="ECO:0007669"/>
    <property type="project" value="UniProtKB-UniRule"/>
</dbReference>
<keyword evidence="2 9" id="KW-0813">Transport</keyword>
<evidence type="ECO:0000256" key="6">
    <source>
        <dbReference type="ARBA" id="ARBA00022989"/>
    </source>
</evidence>
<dbReference type="InterPro" id="IPR038379">
    <property type="entry name" value="SecE_sf"/>
</dbReference>
<evidence type="ECO:0000256" key="4">
    <source>
        <dbReference type="ARBA" id="ARBA00022692"/>
    </source>
</evidence>
<dbReference type="PANTHER" id="PTHR33910:SF1">
    <property type="entry name" value="PROTEIN TRANSLOCASE SUBUNIT SECE"/>
    <property type="match status" value="1"/>
</dbReference>
<keyword evidence="3 9" id="KW-1003">Cell membrane</keyword>
<organism evidence="10 11">
    <name type="scientific">Orbus hercynius</name>
    <dbReference type="NCBI Taxonomy" id="593135"/>
    <lineage>
        <taxon>Bacteria</taxon>
        <taxon>Pseudomonadati</taxon>
        <taxon>Pseudomonadota</taxon>
        <taxon>Gammaproteobacteria</taxon>
        <taxon>Orbales</taxon>
        <taxon>Orbaceae</taxon>
        <taxon>Orbus</taxon>
    </lineage>
</organism>
<protein>
    <recommendedName>
        <fullName evidence="9">Protein translocase subunit SecE</fullName>
    </recommendedName>
</protein>
<dbReference type="GO" id="GO:0006605">
    <property type="term" value="P:protein targeting"/>
    <property type="evidence" value="ECO:0007669"/>
    <property type="project" value="UniProtKB-UniRule"/>
</dbReference>
<dbReference type="PROSITE" id="PS01067">
    <property type="entry name" value="SECE_SEC61G"/>
    <property type="match status" value="1"/>
</dbReference>
<evidence type="ECO:0000256" key="2">
    <source>
        <dbReference type="ARBA" id="ARBA00022448"/>
    </source>
</evidence>
<comment type="caution">
    <text evidence="9">Lacks conserved residue(s) required for the propagation of feature annotation.</text>
</comment>
<comment type="subunit">
    <text evidence="9">Component of the Sec protein translocase complex. Heterotrimer consisting of SecY, SecE and SecG subunits. The heterotrimers can form oligomers, although 1 heterotrimer is thought to be able to translocate proteins. Interacts with the ribosome. Interacts with SecDF, and other proteins may be involved. Interacts with SecA.</text>
</comment>
<keyword evidence="8 9" id="KW-0472">Membrane</keyword>
<feature type="transmembrane region" description="Helical" evidence="9">
    <location>
        <begin position="48"/>
        <end position="66"/>
    </location>
</feature>
<evidence type="ECO:0000256" key="5">
    <source>
        <dbReference type="ARBA" id="ARBA00022927"/>
    </source>
</evidence>
<dbReference type="PANTHER" id="PTHR33910">
    <property type="entry name" value="PROTEIN TRANSLOCASE SUBUNIT SECE"/>
    <property type="match status" value="1"/>
</dbReference>
<dbReference type="InterPro" id="IPR001901">
    <property type="entry name" value="Translocase_SecE/Sec61-g"/>
</dbReference>